<reference evidence="2 3" key="1">
    <citation type="submission" date="2012-02" db="EMBL/GenBank/DDBJ databases">
        <title>Improved High-Quality Draft genome of Joostella marina DSM 19592.</title>
        <authorList>
            <consortium name="US DOE Joint Genome Institute (JGI-PGF)"/>
            <person name="Lucas S."/>
            <person name="Copeland A."/>
            <person name="Lapidus A."/>
            <person name="Bruce D."/>
            <person name="Goodwin L."/>
            <person name="Pitluck S."/>
            <person name="Peters L."/>
            <person name="Chertkov O."/>
            <person name="Ovchinnikova G."/>
            <person name="Kyrpides N."/>
            <person name="Mavromatis K."/>
            <person name="Detter J.C."/>
            <person name="Han C."/>
            <person name="Land M."/>
            <person name="Hauser L."/>
            <person name="Markowitz V."/>
            <person name="Cheng J.-F."/>
            <person name="Hugenholtz P."/>
            <person name="Woyke T."/>
            <person name="Wu D."/>
            <person name="Tindall B."/>
            <person name="Brambilla E."/>
            <person name="Klenk H.-P."/>
            <person name="Eisen J.A."/>
        </authorList>
    </citation>
    <scope>NUCLEOTIDE SEQUENCE [LARGE SCALE GENOMIC DNA]</scope>
    <source>
        <strain evidence="2 3">DSM 19592</strain>
    </source>
</reference>
<dbReference type="InterPro" id="IPR035985">
    <property type="entry name" value="Ubiquitin-activating_enz"/>
</dbReference>
<organism evidence="2 3">
    <name type="scientific">Galbibacter orientalis DSM 19592</name>
    <dbReference type="NCBI Taxonomy" id="926559"/>
    <lineage>
        <taxon>Bacteria</taxon>
        <taxon>Pseudomonadati</taxon>
        <taxon>Bacteroidota</taxon>
        <taxon>Flavobacteriia</taxon>
        <taxon>Flavobacteriales</taxon>
        <taxon>Flavobacteriaceae</taxon>
        <taxon>Galbibacter</taxon>
    </lineage>
</organism>
<dbReference type="InterPro" id="IPR045886">
    <property type="entry name" value="ThiF/MoeB/HesA"/>
</dbReference>
<name>I3C4Y7_9FLAO</name>
<protein>
    <submittedName>
        <fullName evidence="2">Dinucleotide-utilizing enzyme possibly involved in molybdopterin or thiamin biosynthesis</fullName>
    </submittedName>
</protein>
<dbReference type="AlphaFoldDB" id="I3C4Y7"/>
<dbReference type="Proteomes" id="UP000004690">
    <property type="component" value="Unassembled WGS sequence"/>
</dbReference>
<gene>
    <name evidence="2" type="ORF">JoomaDRAFT_1669</name>
</gene>
<dbReference type="Gene3D" id="3.40.50.720">
    <property type="entry name" value="NAD(P)-binding Rossmann-like Domain"/>
    <property type="match status" value="1"/>
</dbReference>
<dbReference type="CDD" id="cd01483">
    <property type="entry name" value="E1_enzyme_family"/>
    <property type="match status" value="1"/>
</dbReference>
<proteinExistence type="predicted"/>
<dbReference type="STRING" id="926559.JoomaDRAFT_1669"/>
<dbReference type="GO" id="GO:0061503">
    <property type="term" value="F:tRNA threonylcarbamoyladenosine dehydratase"/>
    <property type="evidence" value="ECO:0007669"/>
    <property type="project" value="TreeGrafter"/>
</dbReference>
<evidence type="ECO:0000259" key="1">
    <source>
        <dbReference type="Pfam" id="PF00899"/>
    </source>
</evidence>
<dbReference type="PANTHER" id="PTHR43267:SF1">
    <property type="entry name" value="TRNA THREONYLCARBAMOYLADENOSINE DEHYDRATASE"/>
    <property type="match status" value="1"/>
</dbReference>
<dbReference type="GO" id="GO:0061504">
    <property type="term" value="P:cyclic threonylcarbamoyladenosine biosynthetic process"/>
    <property type="evidence" value="ECO:0007669"/>
    <property type="project" value="TreeGrafter"/>
</dbReference>
<dbReference type="Pfam" id="PF00899">
    <property type="entry name" value="ThiF"/>
    <property type="match status" value="1"/>
</dbReference>
<dbReference type="RefSeq" id="WP_008611937.1">
    <property type="nucleotide sequence ID" value="NZ_JH651379.1"/>
</dbReference>
<evidence type="ECO:0000313" key="3">
    <source>
        <dbReference type="Proteomes" id="UP000004690"/>
    </source>
</evidence>
<dbReference type="eggNOG" id="COG0476">
    <property type="taxonomic scope" value="Bacteria"/>
</dbReference>
<dbReference type="PANTHER" id="PTHR43267">
    <property type="entry name" value="TRNA THREONYLCARBAMOYLADENOSINE DEHYDRATASE"/>
    <property type="match status" value="1"/>
</dbReference>
<dbReference type="SUPFAM" id="SSF69572">
    <property type="entry name" value="Activating enzymes of the ubiquitin-like proteins"/>
    <property type="match status" value="1"/>
</dbReference>
<accession>I3C4Y7</accession>
<dbReference type="EMBL" id="JH651379">
    <property type="protein sequence ID" value="EIJ38680.1"/>
    <property type="molecule type" value="Genomic_DNA"/>
</dbReference>
<sequence>METFLWHEKEALKNLYESEIDILKRGLKGDFKLFKLFDPATTDGRIVAVGELSFGNNQKQDLQIIFPTKYPFAPPKLISVNTQRDNDGNLIEGIQPKHFNKGNQYNDASLCLFEKELWNKEEHNIAWTLRRAQKWLVRANSPEGFSKEEIIEEYPAIMPHLGQVLLPKSIELPKGSNSGQFVLTQFKPNHYILEQNVLSKTPFTLSINKEVFNWFAFDKKLTQKELLSNINAQAFINILSKYFGVNLADLETKNLAFYLPAEENPWYFFKFNLQQVNGQLIISNPIYYISRTISNELYLRSKDIFDDKILINKNVTIIGVGAIGSEVAKSLAKNGVGNFNLFDIDTFEIGNSIRHAADLYYIGEKKVEVVKQLILRSNPNISVNAYHQDVLNDNGLLESALSKSDLCIVLTAEDSVDYLINDNYIKNFNYPFVFARASTGAFSGAIQVVDSDSACLRCLSLEGIDVLPQPKSKVNFSELKREYGSCSSPALPGSEIDTKEIALQVARVAIQCLMHNESSNYPKLAHKLLFWHGPYGSKNRKPFTWEMKNHEKSKSCKLCNP</sequence>
<dbReference type="OrthoDB" id="9804286at2"/>
<evidence type="ECO:0000313" key="2">
    <source>
        <dbReference type="EMBL" id="EIJ38680.1"/>
    </source>
</evidence>
<dbReference type="InterPro" id="IPR000594">
    <property type="entry name" value="ThiF_NAD_FAD-bd"/>
</dbReference>
<keyword evidence="3" id="KW-1185">Reference proteome</keyword>
<dbReference type="GO" id="GO:0008641">
    <property type="term" value="F:ubiquitin-like modifier activating enzyme activity"/>
    <property type="evidence" value="ECO:0007669"/>
    <property type="project" value="InterPro"/>
</dbReference>
<dbReference type="HOGENOM" id="CLU_485535_0_0_10"/>
<feature type="domain" description="THIF-type NAD/FAD binding fold" evidence="1">
    <location>
        <begin position="310"/>
        <end position="468"/>
    </location>
</feature>